<dbReference type="SMART" id="SM00263">
    <property type="entry name" value="LYZ1"/>
    <property type="match status" value="1"/>
</dbReference>
<evidence type="ECO:0000256" key="3">
    <source>
        <dbReference type="SAM" id="SignalP"/>
    </source>
</evidence>
<dbReference type="RefSeq" id="XP_008569515.1">
    <property type="nucleotide sequence ID" value="XM_008571293.1"/>
</dbReference>
<dbReference type="SUPFAM" id="SSF53955">
    <property type="entry name" value="Lysozyme-like"/>
    <property type="match status" value="1"/>
</dbReference>
<proteinExistence type="inferred from homology"/>
<dbReference type="PANTHER" id="PTHR11407:SF21">
    <property type="entry name" value="LYSOZYME-LIKE PROTEIN 4"/>
    <property type="match status" value="1"/>
</dbReference>
<feature type="signal peptide" evidence="3">
    <location>
        <begin position="1"/>
        <end position="19"/>
    </location>
</feature>
<dbReference type="GeneID" id="103589340"/>
<dbReference type="Gene3D" id="1.10.530.10">
    <property type="match status" value="1"/>
</dbReference>
<dbReference type="PANTHER" id="PTHR11407">
    <property type="entry name" value="LYSOZYME C"/>
    <property type="match status" value="1"/>
</dbReference>
<evidence type="ECO:0000259" key="4">
    <source>
        <dbReference type="PROSITE" id="PS00128"/>
    </source>
</evidence>
<accession>A0ABM0QMC4</accession>
<keyword evidence="3" id="KW-0732">Signal</keyword>
<dbReference type="Proteomes" id="UP000694923">
    <property type="component" value="Unplaced"/>
</dbReference>
<feature type="chain" id="PRO_5046647552" evidence="3">
    <location>
        <begin position="20"/>
        <end position="151"/>
    </location>
</feature>
<dbReference type="Pfam" id="PF00062">
    <property type="entry name" value="Lys"/>
    <property type="match status" value="1"/>
</dbReference>
<evidence type="ECO:0000256" key="2">
    <source>
        <dbReference type="RuleBase" id="RU004440"/>
    </source>
</evidence>
<dbReference type="PROSITE" id="PS51348">
    <property type="entry name" value="GLYCOSYL_HYDROL_F22_2"/>
    <property type="match status" value="1"/>
</dbReference>
<dbReference type="PRINTS" id="PR00135">
    <property type="entry name" value="LYZLACT"/>
</dbReference>
<evidence type="ECO:0000313" key="6">
    <source>
        <dbReference type="RefSeq" id="XP_008569515.1"/>
    </source>
</evidence>
<dbReference type="CDD" id="cd16897">
    <property type="entry name" value="LYZ_C"/>
    <property type="match status" value="1"/>
</dbReference>
<evidence type="ECO:0000256" key="1">
    <source>
        <dbReference type="ARBA" id="ARBA00023157"/>
    </source>
</evidence>
<comment type="similarity">
    <text evidence="2">Belongs to the glycosyl hydrolase 22 family.</text>
</comment>
<dbReference type="PRINTS" id="PR00137">
    <property type="entry name" value="LYSOZYME"/>
</dbReference>
<dbReference type="InterPro" id="IPR019799">
    <property type="entry name" value="Glyco_hydro_22_CS"/>
</dbReference>
<evidence type="ECO:0000313" key="5">
    <source>
        <dbReference type="Proteomes" id="UP000694923"/>
    </source>
</evidence>
<dbReference type="InterPro" id="IPR023346">
    <property type="entry name" value="Lysozyme-like_dom_sf"/>
</dbReference>
<dbReference type="PROSITE" id="PS00128">
    <property type="entry name" value="GLYCOSYL_HYDROL_F22_1"/>
    <property type="match status" value="1"/>
</dbReference>
<gene>
    <name evidence="6" type="primary">LYZL4</name>
</gene>
<keyword evidence="5" id="KW-1185">Reference proteome</keyword>
<dbReference type="InterPro" id="IPR000974">
    <property type="entry name" value="Glyco_hydro_22_lys"/>
</dbReference>
<organism evidence="5 6">
    <name type="scientific">Galeopterus variegatus</name>
    <name type="common">Malayan flying lemur</name>
    <name type="synonym">Cynocephalus variegatus</name>
    <dbReference type="NCBI Taxonomy" id="482537"/>
    <lineage>
        <taxon>Eukaryota</taxon>
        <taxon>Metazoa</taxon>
        <taxon>Chordata</taxon>
        <taxon>Craniata</taxon>
        <taxon>Vertebrata</taxon>
        <taxon>Euteleostomi</taxon>
        <taxon>Mammalia</taxon>
        <taxon>Eutheria</taxon>
        <taxon>Euarchontoglires</taxon>
        <taxon>Dermoptera</taxon>
        <taxon>Cynocephalidae</taxon>
        <taxon>Galeopterus</taxon>
    </lineage>
</organism>
<reference evidence="6" key="1">
    <citation type="submission" date="2025-08" db="UniProtKB">
        <authorList>
            <consortium name="RefSeq"/>
        </authorList>
    </citation>
    <scope>IDENTIFICATION</scope>
</reference>
<name>A0ABM0QMC4_GALVR</name>
<protein>
    <submittedName>
        <fullName evidence="6">Lysozyme-like protein 4</fullName>
    </submittedName>
</protein>
<dbReference type="InterPro" id="IPR001916">
    <property type="entry name" value="Glyco_hydro_22"/>
</dbReference>
<keyword evidence="1" id="KW-1015">Disulfide bond</keyword>
<feature type="domain" description="Glycosyl hydrolases family 22 (GH22)" evidence="4">
    <location>
        <begin position="91"/>
        <end position="109"/>
    </location>
</feature>
<sequence>MKASVILSLIGFLVVPSGARILGRCVVARKLYEGGLNYFDGYSLENWVCLAYFESKFNPTAVYENSRGGYTGYGLFQIRDSDWCDHGRNRCRMSCSGLLNPDLKKTIKCVKKIVRGKEGMGAWPSWSRFCQFSDTLERWLDGCNLPTSGIL</sequence>